<feature type="compositionally biased region" description="Basic and acidic residues" evidence="1">
    <location>
        <begin position="33"/>
        <end position="42"/>
    </location>
</feature>
<protein>
    <submittedName>
        <fullName evidence="2">Uncharacterized protein</fullName>
    </submittedName>
</protein>
<gene>
    <name evidence="2" type="ORF">G6F64_013289</name>
</gene>
<feature type="region of interest" description="Disordered" evidence="1">
    <location>
        <begin position="265"/>
        <end position="299"/>
    </location>
</feature>
<feature type="compositionally biased region" description="Polar residues" evidence="1">
    <location>
        <begin position="43"/>
        <end position="54"/>
    </location>
</feature>
<feature type="compositionally biased region" description="Basic and acidic residues" evidence="1">
    <location>
        <begin position="55"/>
        <end position="65"/>
    </location>
</feature>
<proteinExistence type="predicted"/>
<dbReference type="AlphaFoldDB" id="A0A9P6WW22"/>
<feature type="region of interest" description="Disordered" evidence="1">
    <location>
        <begin position="33"/>
        <end position="66"/>
    </location>
</feature>
<dbReference type="Proteomes" id="UP000716291">
    <property type="component" value="Unassembled WGS sequence"/>
</dbReference>
<evidence type="ECO:0000256" key="1">
    <source>
        <dbReference type="SAM" id="MobiDB-lite"/>
    </source>
</evidence>
<feature type="compositionally biased region" description="Basic and acidic residues" evidence="1">
    <location>
        <begin position="289"/>
        <end position="299"/>
    </location>
</feature>
<organism evidence="2 3">
    <name type="scientific">Rhizopus oryzae</name>
    <name type="common">Mucormycosis agent</name>
    <name type="synonym">Rhizopus arrhizus var. delemar</name>
    <dbReference type="NCBI Taxonomy" id="64495"/>
    <lineage>
        <taxon>Eukaryota</taxon>
        <taxon>Fungi</taxon>
        <taxon>Fungi incertae sedis</taxon>
        <taxon>Mucoromycota</taxon>
        <taxon>Mucoromycotina</taxon>
        <taxon>Mucoromycetes</taxon>
        <taxon>Mucorales</taxon>
        <taxon>Mucorineae</taxon>
        <taxon>Rhizopodaceae</taxon>
        <taxon>Rhizopus</taxon>
    </lineage>
</organism>
<dbReference type="EMBL" id="JAANQT010005156">
    <property type="protein sequence ID" value="KAG1295699.1"/>
    <property type="molecule type" value="Genomic_DNA"/>
</dbReference>
<evidence type="ECO:0000313" key="3">
    <source>
        <dbReference type="Proteomes" id="UP000716291"/>
    </source>
</evidence>
<comment type="caution">
    <text evidence="2">The sequence shown here is derived from an EMBL/GenBank/DDBJ whole genome shotgun (WGS) entry which is preliminary data.</text>
</comment>
<sequence length="299" mass="33401">MLPEIKRLQEHITNLESRNAELELENRRLRELLGSRQNEHTTDTPLASTKVSKSTSEHFIGKQSEKSLTSVSNAAMPVAELGTEASAWAMVARKAARKKPVPKRRTVESAARGFQPITGPVGFGYVYIPRSRRMSRRDVRSRLSVLGVDPYRVLDITFPARSVVGLLVHEQYKDILLAQLGKAKIQVYQDFNPCDPAHLADPTYKNKSDAERLSIAMDIHRNRCCRGLARLRHPIAVAVGRTFLDEGFITDEDLQDALSRCPGTPLSPKKAFMAPNGSQGSSEDQEMDDATRSDYDDEL</sequence>
<accession>A0A9P6WW22</accession>
<name>A0A9P6WW22_RHIOR</name>
<evidence type="ECO:0000313" key="2">
    <source>
        <dbReference type="EMBL" id="KAG1295699.1"/>
    </source>
</evidence>
<reference evidence="2" key="1">
    <citation type="journal article" date="2020" name="Microb. Genom.">
        <title>Genetic diversity of clinical and environmental Mucorales isolates obtained from an investigation of mucormycosis cases among solid organ transplant recipients.</title>
        <authorList>
            <person name="Nguyen M.H."/>
            <person name="Kaul D."/>
            <person name="Muto C."/>
            <person name="Cheng S.J."/>
            <person name="Richter R.A."/>
            <person name="Bruno V.M."/>
            <person name="Liu G."/>
            <person name="Beyhan S."/>
            <person name="Sundermann A.J."/>
            <person name="Mounaud S."/>
            <person name="Pasculle A.W."/>
            <person name="Nierman W.C."/>
            <person name="Driscoll E."/>
            <person name="Cumbie R."/>
            <person name="Clancy C.J."/>
            <person name="Dupont C.L."/>
        </authorList>
    </citation>
    <scope>NUCLEOTIDE SEQUENCE</scope>
    <source>
        <strain evidence="2">GL11</strain>
    </source>
</reference>
<keyword evidence="3" id="KW-1185">Reference proteome</keyword>